<dbReference type="AlphaFoldDB" id="A0A9X2L3M4"/>
<evidence type="ECO:0000313" key="3">
    <source>
        <dbReference type="Proteomes" id="UP001139125"/>
    </source>
</evidence>
<comment type="caution">
    <text evidence="2">The sequence shown here is derived from an EMBL/GenBank/DDBJ whole genome shotgun (WGS) entry which is preliminary data.</text>
</comment>
<dbReference type="NCBIfam" id="TIGR03545">
    <property type="entry name" value="TIGR03545 family protein"/>
    <property type="match status" value="1"/>
</dbReference>
<feature type="coiled-coil region" evidence="1">
    <location>
        <begin position="223"/>
        <end position="250"/>
    </location>
</feature>
<gene>
    <name evidence="2" type="ORF">NM125_08800</name>
</gene>
<name>A0A9X2L3M4_9BACT</name>
<dbReference type="Proteomes" id="UP001139125">
    <property type="component" value="Unassembled WGS sequence"/>
</dbReference>
<reference evidence="2" key="1">
    <citation type="submission" date="2022-06" db="EMBL/GenBank/DDBJ databases">
        <title>Gracilimonas sp. CAU 1638 isolated from sea sediment.</title>
        <authorList>
            <person name="Kim W."/>
        </authorList>
    </citation>
    <scope>NUCLEOTIDE SEQUENCE</scope>
    <source>
        <strain evidence="2">CAU 1638</strain>
    </source>
</reference>
<sequence>MRIGGIITVLVLAGIGFAATYFITDEWVEGQIEYQGSILNEAKVELDGFDFSLWDLHIKWSRLQVANSNNTMQNTFETGETEFSMEFWPLILRNKVIVDDVRLTGFQMDTERETDGSFEIPEEVKNEEPGFVYSVVSQVTSEAKKNAEVKFTDVRDDLNVDSLMAKVNIQSVDKIDSLRQGIQQKYAKWDSTFKNTKVNEEVAKVRSTVESINPKEIKKPKQVVEAIENVQKLRKQVDSLKTRAEKLKKDFEQDYGTTRNDIDQVDNWIRDDYQRALSVAKLPDLDVQNIGKALFGQNLLGDYAAYLEYVAIAREYGSRLVGEEDSVQEIPRYEGLDYEFSDKYDYPGFWFKNIELSGKTKSDISISGTVTDISSSQKKTGQPVKFNVQGQDENEVALTVNGEFNYLEEEPRESFRVNYSGFTLSKARLSGSDLLPYELKTGTGELNVEMSIIDKRIDSRIDYIAKNISFDFAAAGKPKNRVETLIRNAIGSTNQVDVTALVDNVDGPLRVRVRSNVDDLFMNALKKTVSQEVENAKRKIRAEVQKQVAGKKQQLEKLKAEKEAELRKRYEELQAKVDEQLQVVEEKKKELEERKKELEDSLKDKIKDKIGIDF</sequence>
<dbReference type="EMBL" id="JANDBC010000001">
    <property type="protein sequence ID" value="MCP9291677.1"/>
    <property type="molecule type" value="Genomic_DNA"/>
</dbReference>
<accession>A0A9X2L3M4</accession>
<protein>
    <submittedName>
        <fullName evidence="2">TIGR03545 family protein</fullName>
    </submittedName>
</protein>
<keyword evidence="1" id="KW-0175">Coiled coil</keyword>
<proteinExistence type="predicted"/>
<dbReference type="RefSeq" id="WP_255134540.1">
    <property type="nucleotide sequence ID" value="NZ_JANDBC010000001.1"/>
</dbReference>
<keyword evidence="3" id="KW-1185">Reference proteome</keyword>
<dbReference type="InterPro" id="IPR019934">
    <property type="entry name" value="CHP03545"/>
</dbReference>
<feature type="coiled-coil region" evidence="1">
    <location>
        <begin position="526"/>
        <end position="608"/>
    </location>
</feature>
<evidence type="ECO:0000256" key="1">
    <source>
        <dbReference type="SAM" id="Coils"/>
    </source>
</evidence>
<organism evidence="2 3">
    <name type="scientific">Gracilimonas sediminicola</name>
    <dbReference type="NCBI Taxonomy" id="2952158"/>
    <lineage>
        <taxon>Bacteria</taxon>
        <taxon>Pseudomonadati</taxon>
        <taxon>Balneolota</taxon>
        <taxon>Balneolia</taxon>
        <taxon>Balneolales</taxon>
        <taxon>Balneolaceae</taxon>
        <taxon>Gracilimonas</taxon>
    </lineage>
</organism>
<evidence type="ECO:0000313" key="2">
    <source>
        <dbReference type="EMBL" id="MCP9291677.1"/>
    </source>
</evidence>